<dbReference type="AlphaFoldDB" id="A0A9W6G2D8"/>
<keyword evidence="4" id="KW-0238">DNA-binding</keyword>
<evidence type="ECO:0000256" key="2">
    <source>
        <dbReference type="ARBA" id="ARBA00022840"/>
    </source>
</evidence>
<dbReference type="PROSITE" id="PS00688">
    <property type="entry name" value="SIGMA54_INTERACT_3"/>
    <property type="match status" value="1"/>
</dbReference>
<reference evidence="7" key="1">
    <citation type="submission" date="2022-12" db="EMBL/GenBank/DDBJ databases">
        <title>Reference genome sequencing for broad-spectrum identification of bacterial and archaeal isolates by mass spectrometry.</title>
        <authorList>
            <person name="Sekiguchi Y."/>
            <person name="Tourlousse D.M."/>
        </authorList>
    </citation>
    <scope>NUCLEOTIDE SEQUENCE</scope>
    <source>
        <strain evidence="7">H2</strain>
    </source>
</reference>
<evidence type="ECO:0000256" key="5">
    <source>
        <dbReference type="ARBA" id="ARBA00023163"/>
    </source>
</evidence>
<name>A0A9W6G2D8_9BACT</name>
<evidence type="ECO:0000256" key="1">
    <source>
        <dbReference type="ARBA" id="ARBA00022741"/>
    </source>
</evidence>
<keyword evidence="1" id="KW-0547">Nucleotide-binding</keyword>
<accession>A0A9W6G2D8</accession>
<dbReference type="Pfam" id="PF25601">
    <property type="entry name" value="AAA_lid_14"/>
    <property type="match status" value="1"/>
</dbReference>
<keyword evidence="8" id="KW-1185">Reference proteome</keyword>
<dbReference type="InterPro" id="IPR002078">
    <property type="entry name" value="Sigma_54_int"/>
</dbReference>
<evidence type="ECO:0000259" key="6">
    <source>
        <dbReference type="PROSITE" id="PS50045"/>
    </source>
</evidence>
<evidence type="ECO:0000256" key="4">
    <source>
        <dbReference type="ARBA" id="ARBA00023125"/>
    </source>
</evidence>
<dbReference type="EMBL" id="BSDS01000002">
    <property type="protein sequence ID" value="GLI39261.1"/>
    <property type="molecule type" value="Genomic_DNA"/>
</dbReference>
<dbReference type="Gene3D" id="1.10.10.60">
    <property type="entry name" value="Homeodomain-like"/>
    <property type="match status" value="1"/>
</dbReference>
<keyword evidence="3" id="KW-0805">Transcription regulation</keyword>
<dbReference type="GO" id="GO:0006355">
    <property type="term" value="P:regulation of DNA-templated transcription"/>
    <property type="evidence" value="ECO:0007669"/>
    <property type="project" value="InterPro"/>
</dbReference>
<dbReference type="InterPro" id="IPR002197">
    <property type="entry name" value="HTH_Fis"/>
</dbReference>
<dbReference type="Gene3D" id="1.10.8.60">
    <property type="match status" value="1"/>
</dbReference>
<evidence type="ECO:0000313" key="7">
    <source>
        <dbReference type="EMBL" id="GLI39261.1"/>
    </source>
</evidence>
<evidence type="ECO:0000256" key="3">
    <source>
        <dbReference type="ARBA" id="ARBA00023015"/>
    </source>
</evidence>
<dbReference type="InterPro" id="IPR058031">
    <property type="entry name" value="AAA_lid_NorR"/>
</dbReference>
<dbReference type="GO" id="GO:0005524">
    <property type="term" value="F:ATP binding"/>
    <property type="evidence" value="ECO:0007669"/>
    <property type="project" value="UniProtKB-KW"/>
</dbReference>
<protein>
    <recommendedName>
        <fullName evidence="6">Sigma-54 factor interaction domain-containing protein</fullName>
    </recommendedName>
</protein>
<dbReference type="PROSITE" id="PS50045">
    <property type="entry name" value="SIGMA54_INTERACT_4"/>
    <property type="match status" value="1"/>
</dbReference>
<dbReference type="Pfam" id="PF02954">
    <property type="entry name" value="HTH_8"/>
    <property type="match status" value="1"/>
</dbReference>
<dbReference type="GO" id="GO:0043565">
    <property type="term" value="F:sequence-specific DNA binding"/>
    <property type="evidence" value="ECO:0007669"/>
    <property type="project" value="InterPro"/>
</dbReference>
<dbReference type="Proteomes" id="UP001144352">
    <property type="component" value="Unassembled WGS sequence"/>
</dbReference>
<gene>
    <name evidence="7" type="ORF">GHYDROH2_27620</name>
</gene>
<dbReference type="SUPFAM" id="SSF46689">
    <property type="entry name" value="Homeodomain-like"/>
    <property type="match status" value="1"/>
</dbReference>
<proteinExistence type="predicted"/>
<sequence length="108" mass="12411">MLRFDDEVMQAFLNYDWPGNIRQLGNIIERAVVLAKKDRITTKELPEELKPYVVRVESRQQVRTLRELEEAAILAALEESGGNKSCAAKMLGISRKALYKRLGEMEIF</sequence>
<dbReference type="InterPro" id="IPR009057">
    <property type="entry name" value="Homeodomain-like_sf"/>
</dbReference>
<dbReference type="PANTHER" id="PTHR32071:SF117">
    <property type="entry name" value="PTS-DEPENDENT DIHYDROXYACETONE KINASE OPERON REGULATORY PROTEIN-RELATED"/>
    <property type="match status" value="1"/>
</dbReference>
<dbReference type="RefSeq" id="WP_281875738.1">
    <property type="nucleotide sequence ID" value="NZ_BSDS01000002.1"/>
</dbReference>
<dbReference type="PANTHER" id="PTHR32071">
    <property type="entry name" value="TRANSCRIPTIONAL REGULATORY PROTEIN"/>
    <property type="match status" value="1"/>
</dbReference>
<keyword evidence="2" id="KW-0067">ATP-binding</keyword>
<comment type="caution">
    <text evidence="7">The sequence shown here is derived from an EMBL/GenBank/DDBJ whole genome shotgun (WGS) entry which is preliminary data.</text>
</comment>
<keyword evidence="5" id="KW-0804">Transcription</keyword>
<organism evidence="7 8">
    <name type="scientific">Geobacter hydrogenophilus</name>
    <dbReference type="NCBI Taxonomy" id="40983"/>
    <lineage>
        <taxon>Bacteria</taxon>
        <taxon>Pseudomonadati</taxon>
        <taxon>Thermodesulfobacteriota</taxon>
        <taxon>Desulfuromonadia</taxon>
        <taxon>Geobacterales</taxon>
        <taxon>Geobacteraceae</taxon>
        <taxon>Geobacter</taxon>
    </lineage>
</organism>
<dbReference type="InterPro" id="IPR025944">
    <property type="entry name" value="Sigma_54_int_dom_CS"/>
</dbReference>
<dbReference type="PRINTS" id="PR01590">
    <property type="entry name" value="HTHFIS"/>
</dbReference>
<evidence type="ECO:0000313" key="8">
    <source>
        <dbReference type="Proteomes" id="UP001144352"/>
    </source>
</evidence>
<feature type="domain" description="Sigma-54 factor interaction" evidence="6">
    <location>
        <begin position="1"/>
        <end position="33"/>
    </location>
</feature>